<gene>
    <name evidence="2" type="ORF">O3G_MSEX005498</name>
</gene>
<dbReference type="GO" id="GO:0016020">
    <property type="term" value="C:membrane"/>
    <property type="evidence" value="ECO:0007669"/>
    <property type="project" value="TreeGrafter"/>
</dbReference>
<sequence length="169" mass="19694">MLIDLWQFEEGTWPGFIIIFDLAGMKLGHLSKIDLHVMQQFLFYLQEAMLVKFKGMHFLNAPPFMDKLMMLIRQFMKKELLEVVRIHQIGSDSLDAYFPIQGLPKDAGGQYKSYAECKEEVILKMRANKHYFEEENKKRLSESLRPGKPKTITDIFGGIEGSFKKLEID</sequence>
<dbReference type="PANTHER" id="PTHR10174:SF213">
    <property type="entry name" value="CRAL-TRIO DOMAIN-CONTAINING PROTEIN"/>
    <property type="match status" value="1"/>
</dbReference>
<protein>
    <recommendedName>
        <fullName evidence="1">CRAL-TRIO domain-containing protein</fullName>
    </recommendedName>
</protein>
<dbReference type="InterPro" id="IPR001251">
    <property type="entry name" value="CRAL-TRIO_dom"/>
</dbReference>
<evidence type="ECO:0000313" key="2">
    <source>
        <dbReference type="EMBL" id="KAG6448418.1"/>
    </source>
</evidence>
<organism evidence="2 3">
    <name type="scientific">Manduca sexta</name>
    <name type="common">Tobacco hawkmoth</name>
    <name type="synonym">Tobacco hornworm</name>
    <dbReference type="NCBI Taxonomy" id="7130"/>
    <lineage>
        <taxon>Eukaryota</taxon>
        <taxon>Metazoa</taxon>
        <taxon>Ecdysozoa</taxon>
        <taxon>Arthropoda</taxon>
        <taxon>Hexapoda</taxon>
        <taxon>Insecta</taxon>
        <taxon>Pterygota</taxon>
        <taxon>Neoptera</taxon>
        <taxon>Endopterygota</taxon>
        <taxon>Lepidoptera</taxon>
        <taxon>Glossata</taxon>
        <taxon>Ditrysia</taxon>
        <taxon>Bombycoidea</taxon>
        <taxon>Sphingidae</taxon>
        <taxon>Sphinginae</taxon>
        <taxon>Sphingini</taxon>
        <taxon>Manduca</taxon>
    </lineage>
</organism>
<dbReference type="Pfam" id="PF00650">
    <property type="entry name" value="CRAL_TRIO"/>
    <property type="match status" value="1"/>
</dbReference>
<reference evidence="2" key="2">
    <citation type="submission" date="2020-12" db="EMBL/GenBank/DDBJ databases">
        <authorList>
            <person name="Kanost M."/>
        </authorList>
    </citation>
    <scope>NUCLEOTIDE SEQUENCE</scope>
</reference>
<dbReference type="GO" id="GO:1902936">
    <property type="term" value="F:phosphatidylinositol bisphosphate binding"/>
    <property type="evidence" value="ECO:0007669"/>
    <property type="project" value="TreeGrafter"/>
</dbReference>
<proteinExistence type="predicted"/>
<dbReference type="Proteomes" id="UP000791440">
    <property type="component" value="Unassembled WGS sequence"/>
</dbReference>
<accession>A0A921YZX4</accession>
<dbReference type="AlphaFoldDB" id="A0A921YZX4"/>
<comment type="caution">
    <text evidence="2">The sequence shown here is derived from an EMBL/GenBank/DDBJ whole genome shotgun (WGS) entry which is preliminary data.</text>
</comment>
<name>A0A921YZX4_MANSE</name>
<dbReference type="PROSITE" id="PS50191">
    <property type="entry name" value="CRAL_TRIO"/>
    <property type="match status" value="1"/>
</dbReference>
<reference evidence="2" key="1">
    <citation type="journal article" date="2016" name="Insect Biochem. Mol. Biol.">
        <title>Multifaceted biological insights from a draft genome sequence of the tobacco hornworm moth, Manduca sexta.</title>
        <authorList>
            <person name="Kanost M.R."/>
            <person name="Arrese E.L."/>
            <person name="Cao X."/>
            <person name="Chen Y.R."/>
            <person name="Chellapilla S."/>
            <person name="Goldsmith M.R."/>
            <person name="Grosse-Wilde E."/>
            <person name="Heckel D.G."/>
            <person name="Herndon N."/>
            <person name="Jiang H."/>
            <person name="Papanicolaou A."/>
            <person name="Qu J."/>
            <person name="Soulages J.L."/>
            <person name="Vogel H."/>
            <person name="Walters J."/>
            <person name="Waterhouse R.M."/>
            <person name="Ahn S.J."/>
            <person name="Almeida F.C."/>
            <person name="An C."/>
            <person name="Aqrawi P."/>
            <person name="Bretschneider A."/>
            <person name="Bryant W.B."/>
            <person name="Bucks S."/>
            <person name="Chao H."/>
            <person name="Chevignon G."/>
            <person name="Christen J.M."/>
            <person name="Clarke D.F."/>
            <person name="Dittmer N.T."/>
            <person name="Ferguson L.C.F."/>
            <person name="Garavelou S."/>
            <person name="Gordon K.H.J."/>
            <person name="Gunaratna R.T."/>
            <person name="Han Y."/>
            <person name="Hauser F."/>
            <person name="He Y."/>
            <person name="Heidel-Fischer H."/>
            <person name="Hirsh A."/>
            <person name="Hu Y."/>
            <person name="Jiang H."/>
            <person name="Kalra D."/>
            <person name="Klinner C."/>
            <person name="Konig C."/>
            <person name="Kovar C."/>
            <person name="Kroll A.R."/>
            <person name="Kuwar S.S."/>
            <person name="Lee S.L."/>
            <person name="Lehman R."/>
            <person name="Li K."/>
            <person name="Li Z."/>
            <person name="Liang H."/>
            <person name="Lovelace S."/>
            <person name="Lu Z."/>
            <person name="Mansfield J.H."/>
            <person name="McCulloch K.J."/>
            <person name="Mathew T."/>
            <person name="Morton B."/>
            <person name="Muzny D.M."/>
            <person name="Neunemann D."/>
            <person name="Ongeri F."/>
            <person name="Pauchet Y."/>
            <person name="Pu L.L."/>
            <person name="Pyrousis I."/>
            <person name="Rao X.J."/>
            <person name="Redding A."/>
            <person name="Roesel C."/>
            <person name="Sanchez-Gracia A."/>
            <person name="Schaack S."/>
            <person name="Shukla A."/>
            <person name="Tetreau G."/>
            <person name="Wang Y."/>
            <person name="Xiong G.H."/>
            <person name="Traut W."/>
            <person name="Walsh T.K."/>
            <person name="Worley K.C."/>
            <person name="Wu D."/>
            <person name="Wu W."/>
            <person name="Wu Y.Q."/>
            <person name="Zhang X."/>
            <person name="Zou Z."/>
            <person name="Zucker H."/>
            <person name="Briscoe A.D."/>
            <person name="Burmester T."/>
            <person name="Clem R.J."/>
            <person name="Feyereisen R."/>
            <person name="Grimmelikhuijzen C.J.P."/>
            <person name="Hamodrakas S.J."/>
            <person name="Hansson B.S."/>
            <person name="Huguet E."/>
            <person name="Jermiin L.S."/>
            <person name="Lan Q."/>
            <person name="Lehman H.K."/>
            <person name="Lorenzen M."/>
            <person name="Merzendorfer H."/>
            <person name="Michalopoulos I."/>
            <person name="Morton D.B."/>
            <person name="Muthukrishnan S."/>
            <person name="Oakeshott J.G."/>
            <person name="Palmer W."/>
            <person name="Park Y."/>
            <person name="Passarelli A.L."/>
            <person name="Rozas J."/>
            <person name="Schwartz L.M."/>
            <person name="Smith W."/>
            <person name="Southgate A."/>
            <person name="Vilcinskas A."/>
            <person name="Vogt R."/>
            <person name="Wang P."/>
            <person name="Werren J."/>
            <person name="Yu X.Q."/>
            <person name="Zhou J.J."/>
            <person name="Brown S.J."/>
            <person name="Scherer S.E."/>
            <person name="Richards S."/>
            <person name="Blissard G.W."/>
        </authorList>
    </citation>
    <scope>NUCLEOTIDE SEQUENCE</scope>
</reference>
<evidence type="ECO:0000259" key="1">
    <source>
        <dbReference type="PROSITE" id="PS50191"/>
    </source>
</evidence>
<dbReference type="PANTHER" id="PTHR10174">
    <property type="entry name" value="ALPHA-TOCOPHEROL TRANSFER PROTEIN-RELATED"/>
    <property type="match status" value="1"/>
</dbReference>
<evidence type="ECO:0000313" key="3">
    <source>
        <dbReference type="Proteomes" id="UP000791440"/>
    </source>
</evidence>
<dbReference type="CDD" id="cd00170">
    <property type="entry name" value="SEC14"/>
    <property type="match status" value="1"/>
</dbReference>
<feature type="domain" description="CRAL-TRIO" evidence="1">
    <location>
        <begin position="1"/>
        <end position="115"/>
    </location>
</feature>
<keyword evidence="3" id="KW-1185">Reference proteome</keyword>
<dbReference type="EMBL" id="JH668357">
    <property type="protein sequence ID" value="KAG6448418.1"/>
    <property type="molecule type" value="Genomic_DNA"/>
</dbReference>